<feature type="domain" description="TLDc" evidence="3">
    <location>
        <begin position="237"/>
        <end position="405"/>
    </location>
</feature>
<feature type="region of interest" description="Disordered" evidence="2">
    <location>
        <begin position="1"/>
        <end position="35"/>
    </location>
</feature>
<evidence type="ECO:0000256" key="1">
    <source>
        <dbReference type="ARBA" id="ARBA00022837"/>
    </source>
</evidence>
<reference evidence="4" key="1">
    <citation type="journal article" date="2019" name="Science">
        <title>Mutation of a bHLH transcription factor allowed almond domestication.</title>
        <authorList>
            <person name="Sanchez-Perez R."/>
            <person name="Pavan S."/>
            <person name="Mazzeo R."/>
            <person name="Moldovan C."/>
            <person name="Aiese Cigliano R."/>
            <person name="Del Cueto J."/>
            <person name="Ricciardi F."/>
            <person name="Lotti C."/>
            <person name="Ricciardi L."/>
            <person name="Dicenta F."/>
            <person name="Lopez-Marques R.L."/>
            <person name="Lindberg Moller B."/>
        </authorList>
    </citation>
    <scope>NUCLEOTIDE SEQUENCE</scope>
</reference>
<evidence type="ECO:0000259" key="3">
    <source>
        <dbReference type="PROSITE" id="PS51886"/>
    </source>
</evidence>
<name>A0A4Y1RTA8_PRUDU</name>
<dbReference type="AlphaFoldDB" id="A0A4Y1RTA8"/>
<sequence length="442" mass="49261">MKKVQSAECRVKKENRKMGNSQSPSSHKDPRFASSSRAFSHTELEALKSLHASLAAQSQINGPYVSPSVFKNYFGLHGPLGDRMFDLVTQQQRKDQKLTFEDLVIAKGIYEKGTKDEIEEFIYQLLDVSGDGIVGRSDLECVLVAMFDNAFNMDNSKHGSSAHHDTVNVFLNAAKFAKHDEGHAEESLSFEDFRTWCTLLPSVRKFLGSLLIPPNQGRPGSQVPRLLHLENIDPNMILLKKVYAWHIGGILPQHDLEEWKLLYHSSVNGLSFSTFLGNISKDKGPTVLIIKDKEGYVYGGYASQPWERHGDFYGDLKSFLFQLYPTASIFRPTGANTNLQWCAVNFSSASIPNGIGFGGKVNHFGLFLSATLDQGHTFSCTTFGSPCLSKTNRIYPELIECWGVVTKVADEEKHDGGKGTVLERFKEDRHMLNMVGLANASE</sequence>
<gene>
    <name evidence="4" type="ORF">Prudu_019570</name>
</gene>
<dbReference type="InterPro" id="IPR011992">
    <property type="entry name" value="EF-hand-dom_pair"/>
</dbReference>
<dbReference type="InterPro" id="IPR006571">
    <property type="entry name" value="TLDc_dom"/>
</dbReference>
<dbReference type="PANTHER" id="PTHR23354:SF95">
    <property type="entry name" value="CALCIUM-BINDING EF-HAND FAMILY PROTEIN-RELATED"/>
    <property type="match status" value="1"/>
</dbReference>
<dbReference type="PANTHER" id="PTHR23354">
    <property type="entry name" value="NUCLEOLAR PROTEIN 7/ESTROGEN RECEPTOR COACTIVATOR-RELATED"/>
    <property type="match status" value="1"/>
</dbReference>
<dbReference type="SMART" id="SM00584">
    <property type="entry name" value="TLDc"/>
    <property type="match status" value="1"/>
</dbReference>
<protein>
    <submittedName>
        <fullName evidence="4">TLD-domain containing nucleolar protein</fullName>
    </submittedName>
</protein>
<dbReference type="EMBL" id="AP019303">
    <property type="protein sequence ID" value="BBH07591.1"/>
    <property type="molecule type" value="Genomic_DNA"/>
</dbReference>
<accession>A0A4Y1RTA8</accession>
<evidence type="ECO:0000256" key="2">
    <source>
        <dbReference type="SAM" id="MobiDB-lite"/>
    </source>
</evidence>
<dbReference type="PROSITE" id="PS00018">
    <property type="entry name" value="EF_HAND_1"/>
    <property type="match status" value="1"/>
</dbReference>
<dbReference type="Gene3D" id="1.10.238.10">
    <property type="entry name" value="EF-hand"/>
    <property type="match status" value="1"/>
</dbReference>
<organism evidence="4">
    <name type="scientific">Prunus dulcis</name>
    <name type="common">Almond</name>
    <name type="synonym">Amygdalus dulcis</name>
    <dbReference type="NCBI Taxonomy" id="3755"/>
    <lineage>
        <taxon>Eukaryota</taxon>
        <taxon>Viridiplantae</taxon>
        <taxon>Streptophyta</taxon>
        <taxon>Embryophyta</taxon>
        <taxon>Tracheophyta</taxon>
        <taxon>Spermatophyta</taxon>
        <taxon>Magnoliopsida</taxon>
        <taxon>eudicotyledons</taxon>
        <taxon>Gunneridae</taxon>
        <taxon>Pentapetalae</taxon>
        <taxon>rosids</taxon>
        <taxon>fabids</taxon>
        <taxon>Rosales</taxon>
        <taxon>Rosaceae</taxon>
        <taxon>Amygdaloideae</taxon>
        <taxon>Amygdaleae</taxon>
        <taxon>Prunus</taxon>
    </lineage>
</organism>
<proteinExistence type="predicted"/>
<keyword evidence="1" id="KW-0106">Calcium</keyword>
<evidence type="ECO:0000313" key="4">
    <source>
        <dbReference type="EMBL" id="BBH07591.1"/>
    </source>
</evidence>
<dbReference type="PROSITE" id="PS51886">
    <property type="entry name" value="TLDC"/>
    <property type="match status" value="1"/>
</dbReference>
<dbReference type="Pfam" id="PF07534">
    <property type="entry name" value="TLD"/>
    <property type="match status" value="1"/>
</dbReference>
<dbReference type="InterPro" id="IPR018247">
    <property type="entry name" value="EF_Hand_1_Ca_BS"/>
</dbReference>
<dbReference type="SUPFAM" id="SSF47473">
    <property type="entry name" value="EF-hand"/>
    <property type="match status" value="1"/>
</dbReference>